<gene>
    <name evidence="2" type="ORF">PGLA1383_LOCUS50106</name>
</gene>
<accession>A0A813H9W5</accession>
<dbReference type="Proteomes" id="UP000654075">
    <property type="component" value="Unassembled WGS sequence"/>
</dbReference>
<evidence type="ECO:0000256" key="1">
    <source>
        <dbReference type="SAM" id="MobiDB-lite"/>
    </source>
</evidence>
<dbReference type="AlphaFoldDB" id="A0A813H9W5"/>
<feature type="compositionally biased region" description="Low complexity" evidence="1">
    <location>
        <begin position="135"/>
        <end position="148"/>
    </location>
</feature>
<comment type="caution">
    <text evidence="2">The sequence shown here is derived from an EMBL/GenBank/DDBJ whole genome shotgun (WGS) entry which is preliminary data.</text>
</comment>
<feature type="compositionally biased region" description="Basic and acidic residues" evidence="1">
    <location>
        <begin position="91"/>
        <end position="103"/>
    </location>
</feature>
<proteinExistence type="predicted"/>
<feature type="compositionally biased region" description="Low complexity" evidence="1">
    <location>
        <begin position="225"/>
        <end position="244"/>
    </location>
</feature>
<feature type="region of interest" description="Disordered" evidence="1">
    <location>
        <begin position="225"/>
        <end position="245"/>
    </location>
</feature>
<protein>
    <submittedName>
        <fullName evidence="2">Uncharacterized protein</fullName>
    </submittedName>
</protein>
<evidence type="ECO:0000313" key="2">
    <source>
        <dbReference type="EMBL" id="CAE8634456.1"/>
    </source>
</evidence>
<feature type="region of interest" description="Disordered" evidence="1">
    <location>
        <begin position="68"/>
        <end position="187"/>
    </location>
</feature>
<sequence>MEPKAKLTPAARGGKGDVQRPVTPDRERESSVSKVQLLPRPPAPEIPERVIDRVSRWERKKDDRIIMKNADKVPVTPSDSDGEVYPVNRPHPQDVEGRSRETTKIVLPVRPAAGAGSRSTDGGAARTVGGSVRPAAGAASSSTDGGAARTVGGSAATPGARPTDGGAARTVGSAEIAPRVGPTDGGVVRTVGGVANTPGMGQTVGGAERTASVVTSRNFVPPFGSLPSSEASSTSSGSSAAQSALPVLEPLVPQRSNMDIPDMEPYVRQVLPQRSNMDMPDMMPLVPNLRRVDNAGQFIEDDGPDLIDYRSCGHDGHDLHVAGLRFDTIIGAPSPFLGVESCTDAGAGMDTNGSLPARLCTKCAWVGTNPGGLVSCPCCSSGGCMTEGTPPTQRRTAWFELYQILVGAHQTMRNKVREALELAEFWMRQTEMVVVSSNEIVASWNAQRLGSQRELMNGDFDRVFSMLASEKGNRFIRDVARGENGFTMALQEESVLDEGADKLQRKKLYQYSETIDFELECQEYVYVGVKTKFLGLYLEYGLGAGEDDVIRAAGKYEVMGEFCGLPAAQGPETASDTTIIQLNLKMMVDDGMIWNRSMMTPDGQTVFVSRGCNGSIAPYYIERAFLRGVTADDVYSCGPNRAKASATWERIQSQGTCKYLKCFERSAVLRDAAVDQIMYFVEATILFPLQMKLAIGTNRRST</sequence>
<reference evidence="2" key="1">
    <citation type="submission" date="2021-02" db="EMBL/GenBank/DDBJ databases">
        <authorList>
            <person name="Dougan E. K."/>
            <person name="Rhodes N."/>
            <person name="Thang M."/>
            <person name="Chan C."/>
        </authorList>
    </citation>
    <scope>NUCLEOTIDE SEQUENCE</scope>
</reference>
<feature type="region of interest" description="Disordered" evidence="1">
    <location>
        <begin position="1"/>
        <end position="47"/>
    </location>
</feature>
<feature type="compositionally biased region" description="Low complexity" evidence="1">
    <location>
        <begin position="178"/>
        <end position="187"/>
    </location>
</feature>
<evidence type="ECO:0000313" key="3">
    <source>
        <dbReference type="Proteomes" id="UP000654075"/>
    </source>
</evidence>
<organism evidence="2 3">
    <name type="scientific">Polarella glacialis</name>
    <name type="common">Dinoflagellate</name>
    <dbReference type="NCBI Taxonomy" id="89957"/>
    <lineage>
        <taxon>Eukaryota</taxon>
        <taxon>Sar</taxon>
        <taxon>Alveolata</taxon>
        <taxon>Dinophyceae</taxon>
        <taxon>Suessiales</taxon>
        <taxon>Suessiaceae</taxon>
        <taxon>Polarella</taxon>
    </lineage>
</organism>
<name>A0A813H9W5_POLGL</name>
<feature type="compositionally biased region" description="Basic and acidic residues" evidence="1">
    <location>
        <begin position="14"/>
        <end position="31"/>
    </location>
</feature>
<dbReference type="EMBL" id="CAJNNV010031019">
    <property type="protein sequence ID" value="CAE8634456.1"/>
    <property type="molecule type" value="Genomic_DNA"/>
</dbReference>
<keyword evidence="3" id="KW-1185">Reference proteome</keyword>